<keyword evidence="5 16" id="KW-0479">Metal-binding</keyword>
<dbReference type="CDD" id="cd20074">
    <property type="entry name" value="XPF_nuclease_Mus81"/>
    <property type="match status" value="1"/>
</dbReference>
<dbReference type="Gene3D" id="1.10.10.10">
    <property type="entry name" value="Winged helix-like DNA-binding domain superfamily/Winged helix DNA-binding domain"/>
    <property type="match status" value="1"/>
</dbReference>
<dbReference type="SUPFAM" id="SSF52980">
    <property type="entry name" value="Restriction endonuclease-like"/>
    <property type="match status" value="1"/>
</dbReference>
<dbReference type="PANTHER" id="PTHR13451:SF0">
    <property type="entry name" value="CROSSOVER JUNCTION ENDONUCLEASE MUS81"/>
    <property type="match status" value="1"/>
</dbReference>
<evidence type="ECO:0000256" key="10">
    <source>
        <dbReference type="ARBA" id="ARBA00023172"/>
    </source>
</evidence>
<dbReference type="Gene3D" id="1.10.150.110">
    <property type="entry name" value="DNA polymerase beta, N-terminal domain-like"/>
    <property type="match status" value="1"/>
</dbReference>
<organism evidence="19 20">
    <name type="scientific">Phaeomoniella chlamydospora</name>
    <name type="common">Phaeoacremonium chlamydosporum</name>
    <dbReference type="NCBI Taxonomy" id="158046"/>
    <lineage>
        <taxon>Eukaryota</taxon>
        <taxon>Fungi</taxon>
        <taxon>Dikarya</taxon>
        <taxon>Ascomycota</taxon>
        <taxon>Pezizomycotina</taxon>
        <taxon>Eurotiomycetes</taxon>
        <taxon>Chaetothyriomycetidae</taxon>
        <taxon>Phaeomoniellales</taxon>
        <taxon>Phaeomoniellaceae</taxon>
        <taxon>Phaeomoniella</taxon>
    </lineage>
</organism>
<dbReference type="PANTHER" id="PTHR13451">
    <property type="entry name" value="CLASS II CROSSOVER JUNCTION ENDONUCLEASE MUS81"/>
    <property type="match status" value="1"/>
</dbReference>
<dbReference type="GO" id="GO:0008821">
    <property type="term" value="F:crossover junction DNA endonuclease activity"/>
    <property type="evidence" value="ECO:0007669"/>
    <property type="project" value="UniProtKB-UniRule"/>
</dbReference>
<accession>A0A0G2H264</accession>
<keyword evidence="12 16" id="KW-0539">Nucleus</keyword>
<dbReference type="AlphaFoldDB" id="A0A0G2H264"/>
<dbReference type="GO" id="GO:0046872">
    <property type="term" value="F:metal ion binding"/>
    <property type="evidence" value="ECO:0007669"/>
    <property type="project" value="UniProtKB-UniRule"/>
</dbReference>
<evidence type="ECO:0000256" key="17">
    <source>
        <dbReference type="SAM" id="MobiDB-lite"/>
    </source>
</evidence>
<feature type="compositionally biased region" description="Polar residues" evidence="17">
    <location>
        <begin position="215"/>
        <end position="237"/>
    </location>
</feature>
<comment type="function">
    <text evidence="14 16">Interacts with EME1 to form a DNA structure-specific endonuclease with substrate preference for branched DNA structures with a 5'-end at the branch nick. Typical substrates include 3'-flap structures, D-loops, replication forks and nicked Holliday junctions. May be required in mitosis for the processing of stalled or collapsed replication fork intermediates. May be required in meiosis for the repair of meiosis-specific double strand breaks subsequent to single-end invasion (SEI).</text>
</comment>
<evidence type="ECO:0000313" key="20">
    <source>
        <dbReference type="Proteomes" id="UP000053317"/>
    </source>
</evidence>
<dbReference type="InterPro" id="IPR047417">
    <property type="entry name" value="WHD_MUS81"/>
</dbReference>
<dbReference type="Gene3D" id="1.10.150.670">
    <property type="entry name" value="Crossover junction endonuclease EME1, DNA-binding domain"/>
    <property type="match status" value="1"/>
</dbReference>
<dbReference type="GO" id="GO:0048257">
    <property type="term" value="F:3'-flap endonuclease activity"/>
    <property type="evidence" value="ECO:0007669"/>
    <property type="project" value="TreeGrafter"/>
</dbReference>
<evidence type="ECO:0000256" key="14">
    <source>
        <dbReference type="ARBA" id="ARBA00058015"/>
    </source>
</evidence>
<evidence type="ECO:0000259" key="18">
    <source>
        <dbReference type="SMART" id="SM00891"/>
    </source>
</evidence>
<dbReference type="Proteomes" id="UP000053317">
    <property type="component" value="Unassembled WGS sequence"/>
</dbReference>
<evidence type="ECO:0000256" key="15">
    <source>
        <dbReference type="ARBA" id="ARBA00064962"/>
    </source>
</evidence>
<dbReference type="Pfam" id="PF02732">
    <property type="entry name" value="ERCC4"/>
    <property type="match status" value="1"/>
</dbReference>
<dbReference type="GO" id="GO:0003677">
    <property type="term" value="F:DNA binding"/>
    <property type="evidence" value="ECO:0007669"/>
    <property type="project" value="UniProtKB-UniRule"/>
</dbReference>
<dbReference type="InterPro" id="IPR042530">
    <property type="entry name" value="EME1/EME2_C"/>
</dbReference>
<evidence type="ECO:0000256" key="12">
    <source>
        <dbReference type="ARBA" id="ARBA00023242"/>
    </source>
</evidence>
<dbReference type="InterPro" id="IPR006166">
    <property type="entry name" value="ERCC4_domain"/>
</dbReference>
<keyword evidence="4 16" id="KW-0540">Nuclease</keyword>
<proteinExistence type="inferred from homology"/>
<keyword evidence="10 16" id="KW-0233">DNA recombination</keyword>
<protein>
    <recommendedName>
        <fullName evidence="16">Crossover junction endonuclease MUS81</fullName>
        <ecNumber evidence="16">3.1.22.-</ecNumber>
    </recommendedName>
</protein>
<dbReference type="EC" id="3.1.22.-" evidence="16"/>
<dbReference type="OrthoDB" id="5963188at2759"/>
<keyword evidence="20" id="KW-1185">Reference proteome</keyword>
<dbReference type="GO" id="GO:0000712">
    <property type="term" value="P:resolution of meiotic recombination intermediates"/>
    <property type="evidence" value="ECO:0007669"/>
    <property type="project" value="UniProtKB-ARBA"/>
</dbReference>
<keyword evidence="13" id="KW-0469">Meiosis</keyword>
<reference evidence="19 20" key="2">
    <citation type="submission" date="2015-05" db="EMBL/GenBank/DDBJ databases">
        <authorList>
            <person name="Morales-Cruz A."/>
            <person name="Amrine K.C."/>
            <person name="Cantu D."/>
        </authorList>
    </citation>
    <scope>NUCLEOTIDE SEQUENCE [LARGE SCALE GENOMIC DNA]</scope>
    <source>
        <strain evidence="19">UCRPC4</strain>
    </source>
</reference>
<keyword evidence="6 16" id="KW-0255">Endonuclease</keyword>
<evidence type="ECO:0000256" key="16">
    <source>
        <dbReference type="RuleBase" id="RU369042"/>
    </source>
</evidence>
<dbReference type="CDD" id="cd21036">
    <property type="entry name" value="WH_MUS81"/>
    <property type="match status" value="1"/>
</dbReference>
<dbReference type="GO" id="GO:0000727">
    <property type="term" value="P:double-strand break repair via break-induced replication"/>
    <property type="evidence" value="ECO:0007669"/>
    <property type="project" value="UniProtKB-UniRule"/>
</dbReference>
<dbReference type="InterPro" id="IPR033309">
    <property type="entry name" value="Mus81"/>
</dbReference>
<comment type="subunit">
    <text evidence="15 16">Interacts with EME1.</text>
</comment>
<reference evidence="19 20" key="1">
    <citation type="submission" date="2015-05" db="EMBL/GenBank/DDBJ databases">
        <title>Distinctive expansion of gene families associated with plant cell wall degradation and secondary metabolism in the genomes of grapevine trunk pathogens.</title>
        <authorList>
            <person name="Lawrence D.P."/>
            <person name="Travadon R."/>
            <person name="Rolshausen P.E."/>
            <person name="Baumgartner K."/>
        </authorList>
    </citation>
    <scope>NUCLEOTIDE SEQUENCE [LARGE SCALE GENOMIC DNA]</scope>
    <source>
        <strain evidence="19">UCRPC4</strain>
    </source>
</reference>
<evidence type="ECO:0000256" key="8">
    <source>
        <dbReference type="ARBA" id="ARBA00022801"/>
    </source>
</evidence>
<dbReference type="InterPro" id="IPR047416">
    <property type="entry name" value="XPF_nuclease_Mus81"/>
</dbReference>
<name>A0A0G2H264_PHACM</name>
<dbReference type="InterPro" id="IPR036388">
    <property type="entry name" value="WH-like_DNA-bd_sf"/>
</dbReference>
<evidence type="ECO:0000256" key="1">
    <source>
        <dbReference type="ARBA" id="ARBA00001946"/>
    </source>
</evidence>
<feature type="region of interest" description="Disordered" evidence="17">
    <location>
        <begin position="84"/>
        <end position="115"/>
    </location>
</feature>
<dbReference type="Gene3D" id="3.40.50.10130">
    <property type="match status" value="1"/>
</dbReference>
<comment type="cofactor">
    <cofactor evidence="1 16">
        <name>Mg(2+)</name>
        <dbReference type="ChEBI" id="CHEBI:18420"/>
    </cofactor>
</comment>
<evidence type="ECO:0000256" key="5">
    <source>
        <dbReference type="ARBA" id="ARBA00022723"/>
    </source>
</evidence>
<keyword evidence="8 16" id="KW-0378">Hydrolase</keyword>
<comment type="caution">
    <text evidence="19">The sequence shown here is derived from an EMBL/GenBank/DDBJ whole genome shotgun (WGS) entry which is preliminary data.</text>
</comment>
<dbReference type="GO" id="GO:0048476">
    <property type="term" value="C:Holliday junction resolvase complex"/>
    <property type="evidence" value="ECO:0007669"/>
    <property type="project" value="UniProtKB-UniRule"/>
</dbReference>
<keyword evidence="7 16" id="KW-0227">DNA damage</keyword>
<evidence type="ECO:0000313" key="19">
    <source>
        <dbReference type="EMBL" id="KKY22860.1"/>
    </source>
</evidence>
<evidence type="ECO:0000256" key="4">
    <source>
        <dbReference type="ARBA" id="ARBA00022722"/>
    </source>
</evidence>
<dbReference type="SUPFAM" id="SSF47802">
    <property type="entry name" value="DNA polymerase beta, N-terminal domain-like"/>
    <property type="match status" value="1"/>
</dbReference>
<evidence type="ECO:0000256" key="7">
    <source>
        <dbReference type="ARBA" id="ARBA00022763"/>
    </source>
</evidence>
<evidence type="ECO:0000256" key="13">
    <source>
        <dbReference type="ARBA" id="ARBA00023254"/>
    </source>
</evidence>
<dbReference type="SMART" id="SM00891">
    <property type="entry name" value="ERCC4"/>
    <property type="match status" value="1"/>
</dbReference>
<dbReference type="FunFam" id="1.10.150.110:FF:000001">
    <property type="entry name" value="Putative Crossover junction endonuclease MUS81"/>
    <property type="match status" value="1"/>
</dbReference>
<evidence type="ECO:0000256" key="11">
    <source>
        <dbReference type="ARBA" id="ARBA00023204"/>
    </source>
</evidence>
<dbReference type="Pfam" id="PF14716">
    <property type="entry name" value="HHH_8"/>
    <property type="match status" value="1"/>
</dbReference>
<dbReference type="EMBL" id="LCWF01000072">
    <property type="protein sequence ID" value="KKY22860.1"/>
    <property type="molecule type" value="Genomic_DNA"/>
</dbReference>
<feature type="domain" description="ERCC4" evidence="18">
    <location>
        <begin position="308"/>
        <end position="418"/>
    </location>
</feature>
<comment type="subcellular location">
    <subcellularLocation>
        <location evidence="2 16">Nucleus</location>
    </subcellularLocation>
</comment>
<comment type="similarity">
    <text evidence="3 16">Belongs to the XPF family.</text>
</comment>
<dbReference type="GO" id="GO:0031297">
    <property type="term" value="P:replication fork processing"/>
    <property type="evidence" value="ECO:0007669"/>
    <property type="project" value="UniProtKB-ARBA"/>
</dbReference>
<sequence length="599" mass="67822">MPEMCANPLLLQWLKEWYDGARERNSKGATTYRKAYDSMKACPMRFNHPMEAQQLHGLGPKLCQRLTDKLEEHCKSNGVPMPEIPYKCSKRKSDDEGSGGPDPAKKQRKRQPKQYVPAFRSGAYGLLLGLLIINEDATLGLTKDELIEVAQPHSDPNFTTPSEPGKFFTAWNSMKTLKDKDLVLEHGRPVRRYMLTDEGREVALRCQSYQLSKGNVANHLQQGPKSQTLPKSTSTNVDAGPSIPEESNTREASIEVIASQDDPFADAQVIEPEDTAVQDTSSATVFSDPIGSLDFSAIRIARGTFDVRLVIDNREIRSTHDRDYISEELAKRDIKAITRSLPVGDALWVAKLKELSPELLTSGDEGVGKDEILLDHIVERKRLDDLIGSIKDGRFHEQKFRLRRSGVKNVTYLVENITISDERQMKYGEAVASAIASTQVVNGFFIKRTEKLDDTIRYLARMTKLLQDQYEKEDLYIIPAKALHPQTYLGMLDKLRRDQPKKKHYVTFASFNSLSSKSADLTLRDVYLKMLMCCRGVTGEKAIEIQKRWKTPRKFVEAFEATEDRRKKDTMVSDQLQTLVPRKKVAKQLSTRIAAVWAP</sequence>
<evidence type="ECO:0000256" key="9">
    <source>
        <dbReference type="ARBA" id="ARBA00022842"/>
    </source>
</evidence>
<dbReference type="FunFam" id="3.40.50.10130:FF:000003">
    <property type="entry name" value="Crossover junction endonuclease MUS81"/>
    <property type="match status" value="1"/>
</dbReference>
<keyword evidence="9 16" id="KW-0460">Magnesium</keyword>
<dbReference type="GO" id="GO:0005634">
    <property type="term" value="C:nucleus"/>
    <property type="evidence" value="ECO:0007669"/>
    <property type="project" value="UniProtKB-SubCell"/>
</dbReference>
<feature type="region of interest" description="Disordered" evidence="17">
    <location>
        <begin position="215"/>
        <end position="250"/>
    </location>
</feature>
<dbReference type="InterPro" id="IPR010996">
    <property type="entry name" value="HHH_MUS81"/>
</dbReference>
<evidence type="ECO:0000256" key="2">
    <source>
        <dbReference type="ARBA" id="ARBA00004123"/>
    </source>
</evidence>
<dbReference type="Pfam" id="PF21136">
    <property type="entry name" value="WHD_MUS81"/>
    <property type="match status" value="1"/>
</dbReference>
<dbReference type="FunFam" id="1.10.10.10:FF:000307">
    <property type="entry name" value="Crossover junction endonuclease MUS81"/>
    <property type="match status" value="1"/>
</dbReference>
<keyword evidence="11 16" id="KW-0234">DNA repair</keyword>
<evidence type="ECO:0000256" key="3">
    <source>
        <dbReference type="ARBA" id="ARBA00010015"/>
    </source>
</evidence>
<dbReference type="GO" id="GO:0031573">
    <property type="term" value="P:mitotic intra-S DNA damage checkpoint signaling"/>
    <property type="evidence" value="ECO:0007669"/>
    <property type="project" value="TreeGrafter"/>
</dbReference>
<gene>
    <name evidence="19" type="ORF">UCRPC4_g03060</name>
</gene>
<dbReference type="InterPro" id="IPR027421">
    <property type="entry name" value="DNA_pol_lamdba_lyase_dom_sf"/>
</dbReference>
<dbReference type="InterPro" id="IPR011335">
    <property type="entry name" value="Restrct_endonuc-II-like"/>
</dbReference>
<evidence type="ECO:0000256" key="6">
    <source>
        <dbReference type="ARBA" id="ARBA00022759"/>
    </source>
</evidence>
<dbReference type="GO" id="GO:0006308">
    <property type="term" value="P:DNA catabolic process"/>
    <property type="evidence" value="ECO:0007669"/>
    <property type="project" value="UniProtKB-UniRule"/>
</dbReference>